<proteinExistence type="predicted"/>
<reference evidence="1" key="1">
    <citation type="submission" date="2023-03" db="EMBL/GenBank/DDBJ databases">
        <title>Andean soil-derived lignocellulolytic bacterial consortium as a source of novel taxa and putative plastic-active enzymes.</title>
        <authorList>
            <person name="Diaz-Garcia L."/>
            <person name="Chuvochina M."/>
            <person name="Feuerriegel G."/>
            <person name="Bunk B."/>
            <person name="Sproer C."/>
            <person name="Streit W.R."/>
            <person name="Rodriguez L.M."/>
            <person name="Overmann J."/>
            <person name="Jimenez D.J."/>
        </authorList>
    </citation>
    <scope>NUCLEOTIDE SEQUENCE</scope>
    <source>
        <strain evidence="1">MAG 2441</strain>
    </source>
</reference>
<evidence type="ECO:0000313" key="1">
    <source>
        <dbReference type="EMBL" id="WEK55269.1"/>
    </source>
</evidence>
<protein>
    <submittedName>
        <fullName evidence="1">Uncharacterized protein</fullName>
    </submittedName>
</protein>
<keyword evidence="2" id="KW-1185">Reference proteome</keyword>
<name>A0AA95JGH7_9BACL</name>
<accession>A0AA95JGH7</accession>
<dbReference type="AlphaFoldDB" id="A0AA95JGH7"/>
<sequence length="156" mass="17931">MMTNRSLKTATLNVTLSFLVHARSKCHALKMASFQFNEENMSLDRVQLVCEQGMKYWMKVEGVNMIEWTNALSTGYNNQFKVVGHIQLRLSGQIPQEKQDEQVKLTSYRLPRSSVPPHTVWVIPTTYEPIFTQVLSQTLELNNSNIQAHAMIQKSM</sequence>
<dbReference type="Proteomes" id="UP001178662">
    <property type="component" value="Chromosome"/>
</dbReference>
<evidence type="ECO:0000313" key="2">
    <source>
        <dbReference type="Proteomes" id="UP001178662"/>
    </source>
</evidence>
<organism evidence="1 2">
    <name type="scientific">Candidatus Cohnella colombiensis</name>
    <dbReference type="NCBI Taxonomy" id="3121368"/>
    <lineage>
        <taxon>Bacteria</taxon>
        <taxon>Bacillati</taxon>
        <taxon>Bacillota</taxon>
        <taxon>Bacilli</taxon>
        <taxon>Bacillales</taxon>
        <taxon>Paenibacillaceae</taxon>
        <taxon>Cohnella</taxon>
    </lineage>
</organism>
<gene>
    <name evidence="1" type="ORF">P0Y55_04180</name>
</gene>
<dbReference type="EMBL" id="CP119317">
    <property type="protein sequence ID" value="WEK55269.1"/>
    <property type="molecule type" value="Genomic_DNA"/>
</dbReference>